<evidence type="ECO:0000313" key="4">
    <source>
        <dbReference type="Proteomes" id="UP000307596"/>
    </source>
</evidence>
<name>A0A5C5HJH9_SALET</name>
<keyword evidence="1" id="KW-0812">Transmembrane</keyword>
<dbReference type="Pfam" id="PF10145">
    <property type="entry name" value="PhageMin_Tail"/>
    <property type="match status" value="1"/>
</dbReference>
<protein>
    <submittedName>
        <fullName evidence="3">Phage tail tape measure protein</fullName>
    </submittedName>
</protein>
<evidence type="ECO:0000256" key="1">
    <source>
        <dbReference type="SAM" id="Phobius"/>
    </source>
</evidence>
<dbReference type="RefSeq" id="WP_139754462.1">
    <property type="nucleotide sequence ID" value="NZ_VDEI02000001.1"/>
</dbReference>
<feature type="transmembrane region" description="Helical" evidence="1">
    <location>
        <begin position="499"/>
        <end position="524"/>
    </location>
</feature>
<comment type="caution">
    <text evidence="3">The sequence shown here is derived from an EMBL/GenBank/DDBJ whole genome shotgun (WGS) entry which is preliminary data.</text>
</comment>
<dbReference type="AlphaFoldDB" id="A0A5C5HJH9"/>
<feature type="transmembrane region" description="Helical" evidence="1">
    <location>
        <begin position="379"/>
        <end position="397"/>
    </location>
</feature>
<dbReference type="Proteomes" id="UP000307596">
    <property type="component" value="Unassembled WGS sequence"/>
</dbReference>
<feature type="transmembrane region" description="Helical" evidence="1">
    <location>
        <begin position="460"/>
        <end position="478"/>
    </location>
</feature>
<accession>A0A5C5HJH9</accession>
<keyword evidence="1" id="KW-1133">Transmembrane helix</keyword>
<evidence type="ECO:0000313" key="3">
    <source>
        <dbReference type="EMBL" id="TRK46032.1"/>
    </source>
</evidence>
<proteinExistence type="predicted"/>
<keyword evidence="1" id="KW-0472">Membrane</keyword>
<evidence type="ECO:0000259" key="2">
    <source>
        <dbReference type="Pfam" id="PF10145"/>
    </source>
</evidence>
<sequence length="695" mass="74237">MAAELDFTLSLVDKLTKPLKQAQSALTGFADKTEASFKRIGGGAIALWGVNKALMGMMRPAYDLQDALDDSVGSGFAAAGLNKLRKAANDFAIDYGRSSLEFVKNSTIIRRSIGGITDNDLPAYTHAASVLGVAMRTGTEDAVNYLSHMTNLMPQMVKKMGSVDFAGAMAGLATQMKNSFNSSLSDISTMIEQSKGTGAAFGVSLAEQLGTMGTASQVLGSGASAGYDQLLRHLGSGDATKATGINFRDAQGQILPIMSILDKLKAKYGENIDGNARVQAAMEKAFGKGAAVIRALWNNTDGLSQSINALGKNPGLKAVEDQAKKTVVPWEQFSAILEAIRAEISLRMLPTFGPFFDMLVDCGKEFVNWLQTFPNLARWIGYISVSLLGIAAAGAITNVVMGLFGFIMTGLSGIAAVLKGAWKGLIFTLDLLRPSLLSTRLGLMGLWIQEKAVWVWSKLVALWAGICKVAIAAWNVVLRTCTVAMRLFGIAARFAGMGLGFLLSPVGLVLLALAALAAGIYFAIRYWDDIKAAIMDTEAFYVLLKVINAVVGWFDDAWNSIKAGWDGLTNWFKNFSLADTFGNITAGIGKLFDGIWASIKSTFTGTWNWIVEKLNKIPGVNISTAQQAVAPTPAPDLITGNRSAAIQGGPVSHQISNNQNKGPTHIDRRVHIENMHVDTLPTPGLLAEYNELTAG</sequence>
<feature type="transmembrane region" description="Helical" evidence="1">
    <location>
        <begin position="403"/>
        <end position="422"/>
    </location>
</feature>
<feature type="domain" description="Phage tail tape measure protein" evidence="2">
    <location>
        <begin position="85"/>
        <end position="287"/>
    </location>
</feature>
<dbReference type="EMBL" id="VDEI02000001">
    <property type="protein sequence ID" value="TRK46032.1"/>
    <property type="molecule type" value="Genomic_DNA"/>
</dbReference>
<gene>
    <name evidence="3" type="ORF">FG567_002365</name>
</gene>
<dbReference type="InterPro" id="IPR010090">
    <property type="entry name" value="Phage_tape_meas"/>
</dbReference>
<reference evidence="3 4" key="1">
    <citation type="journal article" date="2019" name="Appl. Environ. Microbiol.">
        <title>Clinically Unreported Salmonellosis Outbreak Detected via Comparative Genomic Analysis of Municipal Wastewater Salmonella Isolates.</title>
        <authorList>
            <person name="Diemert S."/>
            <person name="Yan T."/>
        </authorList>
    </citation>
    <scope>NUCLEOTIDE SEQUENCE [LARGE SCALE GENOMIC DNA]</scope>
    <source>
        <strain evidence="3 4">HIY0008</strain>
    </source>
</reference>
<dbReference type="NCBIfam" id="TIGR01760">
    <property type="entry name" value="tape_meas_TP901"/>
    <property type="match status" value="1"/>
</dbReference>
<organism evidence="3 4">
    <name type="scientific">Salmonella enterica subsp. enterica serovar Give</name>
    <dbReference type="NCBI Taxonomy" id="46626"/>
    <lineage>
        <taxon>Bacteria</taxon>
        <taxon>Pseudomonadati</taxon>
        <taxon>Pseudomonadota</taxon>
        <taxon>Gammaproteobacteria</taxon>
        <taxon>Enterobacterales</taxon>
        <taxon>Enterobacteriaceae</taxon>
        <taxon>Salmonella</taxon>
    </lineage>
</organism>